<evidence type="ECO:0000313" key="4">
    <source>
        <dbReference type="EMBL" id="QEA43535.1"/>
    </source>
</evidence>
<evidence type="ECO:0000256" key="1">
    <source>
        <dbReference type="ARBA" id="ARBA00022679"/>
    </source>
</evidence>
<keyword evidence="1" id="KW-0808">Transferase</keyword>
<evidence type="ECO:0000313" key="5">
    <source>
        <dbReference type="Proteomes" id="UP000321298"/>
    </source>
</evidence>
<dbReference type="SUPFAM" id="SSF55729">
    <property type="entry name" value="Acyl-CoA N-acyltransferases (Nat)"/>
    <property type="match status" value="1"/>
</dbReference>
<dbReference type="InterPro" id="IPR050832">
    <property type="entry name" value="Bact_Acetyltransf"/>
</dbReference>
<protein>
    <submittedName>
        <fullName evidence="4">GNAT family N-acetyltransferase</fullName>
    </submittedName>
</protein>
<feature type="domain" description="N-acetyltransferase" evidence="3">
    <location>
        <begin position="3"/>
        <end position="151"/>
    </location>
</feature>
<proteinExistence type="predicted"/>
<dbReference type="PROSITE" id="PS51186">
    <property type="entry name" value="GNAT"/>
    <property type="match status" value="1"/>
</dbReference>
<dbReference type="GeneID" id="66530932"/>
<dbReference type="GO" id="GO:0016747">
    <property type="term" value="F:acyltransferase activity, transferring groups other than amino-acyl groups"/>
    <property type="evidence" value="ECO:0007669"/>
    <property type="project" value="InterPro"/>
</dbReference>
<dbReference type="Gene3D" id="3.40.630.30">
    <property type="match status" value="1"/>
</dbReference>
<dbReference type="EMBL" id="CP042387">
    <property type="protein sequence ID" value="QEA43535.1"/>
    <property type="molecule type" value="Genomic_DNA"/>
</dbReference>
<dbReference type="InterPro" id="IPR016181">
    <property type="entry name" value="Acyl_CoA_acyltransferase"/>
</dbReference>
<evidence type="ECO:0000259" key="3">
    <source>
        <dbReference type="PROSITE" id="PS51186"/>
    </source>
</evidence>
<keyword evidence="5" id="KW-1185">Reference proteome</keyword>
<dbReference type="InterPro" id="IPR000182">
    <property type="entry name" value="GNAT_dom"/>
</dbReference>
<keyword evidence="2" id="KW-0012">Acyltransferase</keyword>
<dbReference type="AlphaFoldDB" id="A0AAP9JA77"/>
<name>A0AAP9JA77_LEULA</name>
<gene>
    <name evidence="4" type="ORF">FGL83_01910</name>
</gene>
<reference evidence="4 5" key="1">
    <citation type="submission" date="2019-06" db="EMBL/GenBank/DDBJ databases">
        <title>Genome analyses of bacteria isolated from kimchi.</title>
        <authorList>
            <person name="Lee S."/>
            <person name="Ahn S."/>
            <person name="Roh S."/>
        </authorList>
    </citation>
    <scope>NUCLEOTIDE SEQUENCE [LARGE SCALE GENOMIC DNA]</scope>
    <source>
        <strain evidence="4 5">CBA3625</strain>
    </source>
</reference>
<dbReference type="RefSeq" id="WP_147000755.1">
    <property type="nucleotide sequence ID" value="NZ_CP042387.1"/>
</dbReference>
<organism evidence="4 5">
    <name type="scientific">Leuconostoc lactis</name>
    <dbReference type="NCBI Taxonomy" id="1246"/>
    <lineage>
        <taxon>Bacteria</taxon>
        <taxon>Bacillati</taxon>
        <taxon>Bacillota</taxon>
        <taxon>Bacilli</taxon>
        <taxon>Lactobacillales</taxon>
        <taxon>Lactobacillaceae</taxon>
        <taxon>Leuconostoc</taxon>
    </lineage>
</organism>
<dbReference type="PANTHER" id="PTHR43877">
    <property type="entry name" value="AMINOALKYLPHOSPHONATE N-ACETYLTRANSFERASE-RELATED-RELATED"/>
    <property type="match status" value="1"/>
</dbReference>
<accession>A0AAP9JA77</accession>
<sequence>MTKRVGRLSATDITAAAQLYQTVFSQAPWFETHALPDVSQYISRLLAMNTNRCYAIWEAKQLIGVALGFSRPWHRGVEYQLLDLFVAADQQKKGVGTLLLETIKADLSAVDIPHIILETDKGTPAEQFYYHNGFTVQPDQRALTLVSTTAR</sequence>
<evidence type="ECO:0000256" key="2">
    <source>
        <dbReference type="ARBA" id="ARBA00023315"/>
    </source>
</evidence>
<dbReference type="Proteomes" id="UP000321298">
    <property type="component" value="Chromosome"/>
</dbReference>
<dbReference type="Pfam" id="PF00583">
    <property type="entry name" value="Acetyltransf_1"/>
    <property type="match status" value="1"/>
</dbReference>
<dbReference type="CDD" id="cd04301">
    <property type="entry name" value="NAT_SF"/>
    <property type="match status" value="1"/>
</dbReference>